<dbReference type="EMBL" id="JBHUEJ010000002">
    <property type="protein sequence ID" value="MFD1709078.1"/>
    <property type="molecule type" value="Genomic_DNA"/>
</dbReference>
<gene>
    <name evidence="3" type="ORF">ACFSF0_00505</name>
</gene>
<keyword evidence="4" id="KW-1185">Reference proteome</keyword>
<protein>
    <submittedName>
        <fullName evidence="3">HNH endonuclease</fullName>
    </submittedName>
</protein>
<dbReference type="Proteomes" id="UP001597304">
    <property type="component" value="Unassembled WGS sequence"/>
</dbReference>
<proteinExistence type="predicted"/>
<dbReference type="SMART" id="SM00507">
    <property type="entry name" value="HNHc"/>
    <property type="match status" value="1"/>
</dbReference>
<dbReference type="InterPro" id="IPR003615">
    <property type="entry name" value="HNH_nuc"/>
</dbReference>
<evidence type="ECO:0000256" key="1">
    <source>
        <dbReference type="SAM" id="MobiDB-lite"/>
    </source>
</evidence>
<evidence type="ECO:0000313" key="3">
    <source>
        <dbReference type="EMBL" id="MFD1709078.1"/>
    </source>
</evidence>
<dbReference type="RefSeq" id="WP_147914176.1">
    <property type="nucleotide sequence ID" value="NZ_JBHUEJ010000002.1"/>
</dbReference>
<accession>A0ABW4KS05</accession>
<keyword evidence="3" id="KW-0255">Endonuclease</keyword>
<feature type="region of interest" description="Disordered" evidence="1">
    <location>
        <begin position="103"/>
        <end position="124"/>
    </location>
</feature>
<feature type="domain" description="HNH nuclease" evidence="2">
    <location>
        <begin position="49"/>
        <end position="102"/>
    </location>
</feature>
<dbReference type="GO" id="GO:0004519">
    <property type="term" value="F:endonuclease activity"/>
    <property type="evidence" value="ECO:0007669"/>
    <property type="project" value="UniProtKB-KW"/>
</dbReference>
<dbReference type="CDD" id="cd00085">
    <property type="entry name" value="HNHc"/>
    <property type="match status" value="1"/>
</dbReference>
<sequence>MPKSAPRPCSAPGCGVLVHDGSGRCAKHARAAWVKAQPTKRITGRRLQAMRAALFARSPLCAECERQGRVTPATERDHIVPLAEGGADDDTNVQGLCHACHEEKRKAESTRGQRRARGIPPPAR</sequence>
<dbReference type="Pfam" id="PF01844">
    <property type="entry name" value="HNH"/>
    <property type="match status" value="1"/>
</dbReference>
<keyword evidence="3" id="KW-0378">Hydrolase</keyword>
<comment type="caution">
    <text evidence="3">The sequence shown here is derived from an EMBL/GenBank/DDBJ whole genome shotgun (WGS) entry which is preliminary data.</text>
</comment>
<evidence type="ECO:0000313" key="4">
    <source>
        <dbReference type="Proteomes" id="UP001597304"/>
    </source>
</evidence>
<organism evidence="3 4">
    <name type="scientific">Ottowia flava</name>
    <dbReference type="NCBI Taxonomy" id="2675430"/>
    <lineage>
        <taxon>Bacteria</taxon>
        <taxon>Pseudomonadati</taxon>
        <taxon>Pseudomonadota</taxon>
        <taxon>Betaproteobacteria</taxon>
        <taxon>Burkholderiales</taxon>
        <taxon>Comamonadaceae</taxon>
        <taxon>Ottowia</taxon>
    </lineage>
</organism>
<dbReference type="Gene3D" id="1.10.30.50">
    <property type="match status" value="1"/>
</dbReference>
<reference evidence="4" key="1">
    <citation type="journal article" date="2019" name="Int. J. Syst. Evol. Microbiol.">
        <title>The Global Catalogue of Microorganisms (GCM) 10K type strain sequencing project: providing services to taxonomists for standard genome sequencing and annotation.</title>
        <authorList>
            <consortium name="The Broad Institute Genomics Platform"/>
            <consortium name="The Broad Institute Genome Sequencing Center for Infectious Disease"/>
            <person name="Wu L."/>
            <person name="Ma J."/>
        </authorList>
    </citation>
    <scope>NUCLEOTIDE SEQUENCE [LARGE SCALE GENOMIC DNA]</scope>
    <source>
        <strain evidence="4">LMG 29247</strain>
    </source>
</reference>
<keyword evidence="3" id="KW-0540">Nuclease</keyword>
<evidence type="ECO:0000259" key="2">
    <source>
        <dbReference type="SMART" id="SM00507"/>
    </source>
</evidence>
<name>A0ABW4KS05_9BURK</name>
<dbReference type="InterPro" id="IPR002711">
    <property type="entry name" value="HNH"/>
</dbReference>